<name>A0A3N0HVX4_9FIRM</name>
<evidence type="ECO:0000256" key="1">
    <source>
        <dbReference type="SAM" id="Phobius"/>
    </source>
</evidence>
<evidence type="ECO:0000313" key="2">
    <source>
        <dbReference type="EMBL" id="RNM28923.1"/>
    </source>
</evidence>
<gene>
    <name evidence="2" type="ORF">EDX97_11590</name>
</gene>
<protein>
    <recommendedName>
        <fullName evidence="4">DUF986 family protein</fullName>
    </recommendedName>
</protein>
<accession>A0A3N0HVX4</accession>
<keyword evidence="3" id="KW-1185">Reference proteome</keyword>
<dbReference type="AlphaFoldDB" id="A0A3N0HVX4"/>
<proteinExistence type="predicted"/>
<dbReference type="EMBL" id="RJQC01000008">
    <property type="protein sequence ID" value="RNM28923.1"/>
    <property type="molecule type" value="Genomic_DNA"/>
</dbReference>
<sequence length="187" mass="21639">MNFSMFNDSMLKWVIAIIIFGFIGWSTYKTIKLIQANRKALELFKSQHPHAELLDGSRNSMLLTFAFGIVCLVFLFITGSVLKVDMSQIFYYRVAYIALALMFFGQGVEMTVRKKLWFAEDGFFYLEKFYRFRMITSYERQKGTVPTVKIQIGQEGIVLPNNMAVAVKEHAEAWKAEKKASKKKGKR</sequence>
<reference evidence="2 3" key="1">
    <citation type="submission" date="2018-11" db="EMBL/GenBank/DDBJ databases">
        <title>Clostridium sp. nov., a member of the family Erysipelotrichaceae isolated from pig faeces.</title>
        <authorList>
            <person name="Chang Y.-H."/>
        </authorList>
    </citation>
    <scope>NUCLEOTIDE SEQUENCE [LARGE SCALE GENOMIC DNA]</scope>
    <source>
        <strain evidence="2 3">YH-panp20</strain>
    </source>
</reference>
<feature type="transmembrane region" description="Helical" evidence="1">
    <location>
        <begin position="62"/>
        <end position="84"/>
    </location>
</feature>
<feature type="transmembrane region" description="Helical" evidence="1">
    <location>
        <begin position="90"/>
        <end position="108"/>
    </location>
</feature>
<evidence type="ECO:0008006" key="4">
    <source>
        <dbReference type="Google" id="ProtNLM"/>
    </source>
</evidence>
<keyword evidence="1" id="KW-1133">Transmembrane helix</keyword>
<keyword evidence="1" id="KW-0472">Membrane</keyword>
<dbReference type="RefSeq" id="WP_128521295.1">
    <property type="nucleotide sequence ID" value="NZ_CAUWBR010000001.1"/>
</dbReference>
<dbReference type="Proteomes" id="UP000276568">
    <property type="component" value="Unassembled WGS sequence"/>
</dbReference>
<keyword evidence="1" id="KW-0812">Transmembrane</keyword>
<dbReference type="OrthoDB" id="1654398at2"/>
<organism evidence="2 3">
    <name type="scientific">Absicoccus porci</name>
    <dbReference type="NCBI Taxonomy" id="2486576"/>
    <lineage>
        <taxon>Bacteria</taxon>
        <taxon>Bacillati</taxon>
        <taxon>Bacillota</taxon>
        <taxon>Erysipelotrichia</taxon>
        <taxon>Erysipelotrichales</taxon>
        <taxon>Erysipelotrichaceae</taxon>
        <taxon>Absicoccus</taxon>
    </lineage>
</organism>
<comment type="caution">
    <text evidence="2">The sequence shown here is derived from an EMBL/GenBank/DDBJ whole genome shotgun (WGS) entry which is preliminary data.</text>
</comment>
<evidence type="ECO:0000313" key="3">
    <source>
        <dbReference type="Proteomes" id="UP000276568"/>
    </source>
</evidence>
<feature type="transmembrane region" description="Helical" evidence="1">
    <location>
        <begin position="12"/>
        <end position="31"/>
    </location>
</feature>